<keyword evidence="6 10" id="KW-0863">Zinc-finger</keyword>
<sequence>MLIALATQVPLWSLIIPLSPNNLGLFNVEPSVFNLIQFGLGCFHLTLTGNLPLHFFFLCTRAHMEHNFFEPELHFDSKWKSISAPTTVSDNGDGGFDCNICLEPAHEPVVTLCGHLYCWPCIYKWLNVQISTDEPDEQPKCPVCKANISQASLVPLYGRGSSSSSDSIGKKPNLGLVIPNRPPPSGLNSLITTTTSATHSSQQMHPSYFESQAQSYHHQQFFPHLHGGYAADASAHHGGTAMTSFSNPTIGMFGEMVYARMFGSSDTSLYSYPYTTSYPLTGISSPRMRRQEMHLDKSLNRFSFFLFCCVMLCLLFF</sequence>
<evidence type="ECO:0000313" key="15">
    <source>
        <dbReference type="Proteomes" id="UP000737018"/>
    </source>
</evidence>
<dbReference type="PROSITE" id="PS50089">
    <property type="entry name" value="ZF_RING_2"/>
    <property type="match status" value="1"/>
</dbReference>
<comment type="pathway">
    <text evidence="3 11">Protein modification; protein ubiquitination.</text>
</comment>
<evidence type="ECO:0000256" key="4">
    <source>
        <dbReference type="ARBA" id="ARBA00022679"/>
    </source>
</evidence>
<comment type="subcellular location">
    <subcellularLocation>
        <location evidence="2">Endomembrane system</location>
    </subcellularLocation>
    <subcellularLocation>
        <location evidence="11">Endoplasmic reticulum membrane</location>
        <topology evidence="11">Single-pass type IV membrane protein</topology>
    </subcellularLocation>
</comment>
<keyword evidence="15" id="KW-1185">Reference proteome</keyword>
<dbReference type="Proteomes" id="UP000737018">
    <property type="component" value="Unassembled WGS sequence"/>
</dbReference>
<reference evidence="14" key="1">
    <citation type="submission" date="2020-03" db="EMBL/GenBank/DDBJ databases">
        <title>Castanea mollissima Vanexum genome sequencing.</title>
        <authorList>
            <person name="Staton M."/>
        </authorList>
    </citation>
    <scope>NUCLEOTIDE SEQUENCE</scope>
    <source>
        <tissue evidence="14">Leaf</tissue>
    </source>
</reference>
<evidence type="ECO:0000256" key="3">
    <source>
        <dbReference type="ARBA" id="ARBA00004906"/>
    </source>
</evidence>
<keyword evidence="11" id="KW-0256">Endoplasmic reticulum</keyword>
<comment type="catalytic activity">
    <reaction evidence="1 11">
        <text>S-ubiquitinyl-[E2 ubiquitin-conjugating enzyme]-L-cysteine + [acceptor protein]-L-lysine = [E2 ubiquitin-conjugating enzyme]-L-cysteine + N(6)-ubiquitinyl-[acceptor protein]-L-lysine.</text>
        <dbReference type="EC" id="2.3.2.27"/>
    </reaction>
</comment>
<accession>A0A8J4QIX1</accession>
<protein>
    <recommendedName>
        <fullName evidence="11">E3 ubiquitin-protein ligase RMA</fullName>
        <ecNumber evidence="11">2.3.2.27</ecNumber>
    </recommendedName>
    <alternativeName>
        <fullName evidence="11">Protein RING membrane-anchor</fullName>
    </alternativeName>
    <alternativeName>
        <fullName evidence="11">RING-type E3 ubiquitin transferase RMA</fullName>
    </alternativeName>
</protein>
<dbReference type="SUPFAM" id="SSF57850">
    <property type="entry name" value="RING/U-box"/>
    <property type="match status" value="1"/>
</dbReference>
<dbReference type="InterPro" id="IPR017907">
    <property type="entry name" value="Znf_RING_CS"/>
</dbReference>
<keyword evidence="5 11" id="KW-0479">Metal-binding</keyword>
<dbReference type="EMBL" id="JRKL02005633">
    <property type="protein sequence ID" value="KAF3950162.1"/>
    <property type="molecule type" value="Genomic_DNA"/>
</dbReference>
<feature type="transmembrane region" description="Helical" evidence="11">
    <location>
        <begin position="298"/>
        <end position="316"/>
    </location>
</feature>
<evidence type="ECO:0000313" key="14">
    <source>
        <dbReference type="EMBL" id="KAF3950162.1"/>
    </source>
</evidence>
<dbReference type="OrthoDB" id="6270329at2759"/>
<evidence type="ECO:0000256" key="9">
    <source>
        <dbReference type="ARBA" id="ARBA00023136"/>
    </source>
</evidence>
<dbReference type="GO" id="GO:0061630">
    <property type="term" value="F:ubiquitin protein ligase activity"/>
    <property type="evidence" value="ECO:0007669"/>
    <property type="project" value="UniProtKB-UniRule"/>
</dbReference>
<evidence type="ECO:0000256" key="5">
    <source>
        <dbReference type="ARBA" id="ARBA00022723"/>
    </source>
</evidence>
<keyword evidence="11" id="KW-0812">Transmembrane</keyword>
<gene>
    <name evidence="14" type="ORF">CMV_024046</name>
</gene>
<feature type="transmembrane region" description="Helical" evidence="11">
    <location>
        <begin position="37"/>
        <end position="59"/>
    </location>
</feature>
<evidence type="ECO:0000256" key="8">
    <source>
        <dbReference type="ARBA" id="ARBA00022833"/>
    </source>
</evidence>
<comment type="caution">
    <text evidence="14">The sequence shown here is derived from an EMBL/GenBank/DDBJ whole genome shotgun (WGS) entry which is preliminary data.</text>
</comment>
<feature type="region of interest" description="Disordered" evidence="12">
    <location>
        <begin position="162"/>
        <end position="196"/>
    </location>
</feature>
<evidence type="ECO:0000256" key="1">
    <source>
        <dbReference type="ARBA" id="ARBA00000900"/>
    </source>
</evidence>
<evidence type="ECO:0000259" key="13">
    <source>
        <dbReference type="PROSITE" id="PS50089"/>
    </source>
</evidence>
<evidence type="ECO:0000256" key="11">
    <source>
        <dbReference type="RuleBase" id="RU369090"/>
    </source>
</evidence>
<dbReference type="AlphaFoldDB" id="A0A8J4QIX1"/>
<keyword evidence="7 11" id="KW-0833">Ubl conjugation pathway</keyword>
<dbReference type="Gene3D" id="3.30.40.10">
    <property type="entry name" value="Zinc/RING finger domain, C3HC4 (zinc finger)"/>
    <property type="match status" value="1"/>
</dbReference>
<dbReference type="SMART" id="SM00184">
    <property type="entry name" value="RING"/>
    <property type="match status" value="1"/>
</dbReference>
<dbReference type="EC" id="2.3.2.27" evidence="11"/>
<keyword evidence="11" id="KW-1133">Transmembrane helix</keyword>
<comment type="function">
    <text evidence="11">E3 ubiquitin-protein ligase.</text>
</comment>
<comment type="caution">
    <text evidence="11">Lacks conserved residue(s) required for the propagation of feature annotation.</text>
</comment>
<evidence type="ECO:0000256" key="12">
    <source>
        <dbReference type="SAM" id="MobiDB-lite"/>
    </source>
</evidence>
<evidence type="ECO:0000256" key="10">
    <source>
        <dbReference type="PROSITE-ProRule" id="PRU00175"/>
    </source>
</evidence>
<feature type="domain" description="RING-type" evidence="13">
    <location>
        <begin position="98"/>
        <end position="145"/>
    </location>
</feature>
<comment type="domain">
    <text evidence="11">The RING-type zinc finger domain is responsible for E3 ligase activity.</text>
</comment>
<dbReference type="PANTHER" id="PTHR12313">
    <property type="entry name" value="E3 UBIQUITIN-PROTEIN LIGASE RNF5-RELATED"/>
    <property type="match status" value="1"/>
</dbReference>
<dbReference type="UniPathway" id="UPA00143"/>
<proteinExistence type="predicted"/>
<dbReference type="Pfam" id="PF00097">
    <property type="entry name" value="zf-C3HC4"/>
    <property type="match status" value="1"/>
</dbReference>
<dbReference type="InterPro" id="IPR045103">
    <property type="entry name" value="RNF5/RNF185-like"/>
</dbReference>
<keyword evidence="4 11" id="KW-0808">Transferase</keyword>
<dbReference type="InterPro" id="IPR001841">
    <property type="entry name" value="Znf_RING"/>
</dbReference>
<keyword evidence="8 11" id="KW-0862">Zinc</keyword>
<dbReference type="GO" id="GO:0005789">
    <property type="term" value="C:endoplasmic reticulum membrane"/>
    <property type="evidence" value="ECO:0007669"/>
    <property type="project" value="UniProtKB-SubCell"/>
</dbReference>
<dbReference type="PROSITE" id="PS00518">
    <property type="entry name" value="ZF_RING_1"/>
    <property type="match status" value="1"/>
</dbReference>
<dbReference type="InterPro" id="IPR018957">
    <property type="entry name" value="Znf_C3HC4_RING-type"/>
</dbReference>
<organism evidence="14 15">
    <name type="scientific">Castanea mollissima</name>
    <name type="common">Chinese chestnut</name>
    <dbReference type="NCBI Taxonomy" id="60419"/>
    <lineage>
        <taxon>Eukaryota</taxon>
        <taxon>Viridiplantae</taxon>
        <taxon>Streptophyta</taxon>
        <taxon>Embryophyta</taxon>
        <taxon>Tracheophyta</taxon>
        <taxon>Spermatophyta</taxon>
        <taxon>Magnoliopsida</taxon>
        <taxon>eudicotyledons</taxon>
        <taxon>Gunneridae</taxon>
        <taxon>Pentapetalae</taxon>
        <taxon>rosids</taxon>
        <taxon>fabids</taxon>
        <taxon>Fagales</taxon>
        <taxon>Fagaceae</taxon>
        <taxon>Castanea</taxon>
    </lineage>
</organism>
<name>A0A8J4QIX1_9ROSI</name>
<evidence type="ECO:0000256" key="7">
    <source>
        <dbReference type="ARBA" id="ARBA00022786"/>
    </source>
</evidence>
<keyword evidence="9 11" id="KW-0472">Membrane</keyword>
<dbReference type="InterPro" id="IPR013083">
    <property type="entry name" value="Znf_RING/FYVE/PHD"/>
</dbReference>
<dbReference type="GO" id="GO:0016567">
    <property type="term" value="P:protein ubiquitination"/>
    <property type="evidence" value="ECO:0007669"/>
    <property type="project" value="UniProtKB-UniPathway"/>
</dbReference>
<dbReference type="GO" id="GO:0006511">
    <property type="term" value="P:ubiquitin-dependent protein catabolic process"/>
    <property type="evidence" value="ECO:0007669"/>
    <property type="project" value="UniProtKB-UniRule"/>
</dbReference>
<dbReference type="GO" id="GO:0008270">
    <property type="term" value="F:zinc ion binding"/>
    <property type="evidence" value="ECO:0007669"/>
    <property type="project" value="UniProtKB-KW"/>
</dbReference>
<evidence type="ECO:0000256" key="6">
    <source>
        <dbReference type="ARBA" id="ARBA00022771"/>
    </source>
</evidence>
<evidence type="ECO:0000256" key="2">
    <source>
        <dbReference type="ARBA" id="ARBA00004308"/>
    </source>
</evidence>